<dbReference type="InterPro" id="IPR036380">
    <property type="entry name" value="Isochorismatase-like_sf"/>
</dbReference>
<comment type="similarity">
    <text evidence="1">Belongs to the isochorismatase family.</text>
</comment>
<dbReference type="InterPro" id="IPR050272">
    <property type="entry name" value="Isochorismatase-like_hydrls"/>
</dbReference>
<evidence type="ECO:0000259" key="3">
    <source>
        <dbReference type="Pfam" id="PF00857"/>
    </source>
</evidence>
<gene>
    <name evidence="4" type="ORF">ACFO1S_26115</name>
</gene>
<protein>
    <submittedName>
        <fullName evidence="4">Cysteine hydrolase family protein</fullName>
    </submittedName>
</protein>
<comment type="caution">
    <text evidence="4">The sequence shown here is derived from an EMBL/GenBank/DDBJ whole genome shotgun (WGS) entry which is preliminary data.</text>
</comment>
<dbReference type="RefSeq" id="WP_204605912.1">
    <property type="nucleotide sequence ID" value="NZ_JBHSED010000068.1"/>
</dbReference>
<evidence type="ECO:0000313" key="4">
    <source>
        <dbReference type="EMBL" id="MFC4306901.1"/>
    </source>
</evidence>
<dbReference type="Gene3D" id="3.40.50.850">
    <property type="entry name" value="Isochorismatase-like"/>
    <property type="match status" value="1"/>
</dbReference>
<dbReference type="GO" id="GO:0016787">
    <property type="term" value="F:hydrolase activity"/>
    <property type="evidence" value="ECO:0007669"/>
    <property type="project" value="UniProtKB-KW"/>
</dbReference>
<feature type="domain" description="Isochorismatase-like" evidence="3">
    <location>
        <begin position="13"/>
        <end position="200"/>
    </location>
</feature>
<reference evidence="5" key="1">
    <citation type="journal article" date="2019" name="Int. J. Syst. Evol. Microbiol.">
        <title>The Global Catalogue of Microorganisms (GCM) 10K type strain sequencing project: providing services to taxonomists for standard genome sequencing and annotation.</title>
        <authorList>
            <consortium name="The Broad Institute Genomics Platform"/>
            <consortium name="The Broad Institute Genome Sequencing Center for Infectious Disease"/>
            <person name="Wu L."/>
            <person name="Ma J."/>
        </authorList>
    </citation>
    <scope>NUCLEOTIDE SEQUENCE [LARGE SCALE GENOMIC DNA]</scope>
    <source>
        <strain evidence="5">CGMCC 4.1641</strain>
    </source>
</reference>
<sequence>MKDTGQTLPREGAALVLVDVQNDFCASDGKSAQWGADLSAVDPAVDRIERLCVAAREAGIPVVFISLVTAPETDSPAMIDFYARQGMEPSSVAVCRKATVGADYYRVAPLPGDIEILKQRYSGFVGTNLELALKSNGIRKLMVAGFTTECCVESTVRDGFMRDYECFVVSDACAAYSTDIHEASLKGMALNFATLITTDQVVRSWAPLMGG</sequence>
<keyword evidence="2 4" id="KW-0378">Hydrolase</keyword>
<dbReference type="SUPFAM" id="SSF52499">
    <property type="entry name" value="Isochorismatase-like hydrolases"/>
    <property type="match status" value="1"/>
</dbReference>
<proteinExistence type="inferred from homology"/>
<evidence type="ECO:0000256" key="1">
    <source>
        <dbReference type="ARBA" id="ARBA00006336"/>
    </source>
</evidence>
<dbReference type="Proteomes" id="UP001595755">
    <property type="component" value="Unassembled WGS sequence"/>
</dbReference>
<dbReference type="EMBL" id="JBHSED010000068">
    <property type="protein sequence ID" value="MFC4306901.1"/>
    <property type="molecule type" value="Genomic_DNA"/>
</dbReference>
<evidence type="ECO:0000313" key="5">
    <source>
        <dbReference type="Proteomes" id="UP001595755"/>
    </source>
</evidence>
<dbReference type="InterPro" id="IPR000868">
    <property type="entry name" value="Isochorismatase-like_dom"/>
</dbReference>
<accession>A0ABV8SH34</accession>
<dbReference type="Pfam" id="PF00857">
    <property type="entry name" value="Isochorismatase"/>
    <property type="match status" value="1"/>
</dbReference>
<evidence type="ECO:0000256" key="2">
    <source>
        <dbReference type="ARBA" id="ARBA00022801"/>
    </source>
</evidence>
<keyword evidence="5" id="KW-1185">Reference proteome</keyword>
<name>A0ABV8SH34_9BACL</name>
<organism evidence="4 5">
    <name type="scientific">Cohnella boryungensis</name>
    <dbReference type="NCBI Taxonomy" id="768479"/>
    <lineage>
        <taxon>Bacteria</taxon>
        <taxon>Bacillati</taxon>
        <taxon>Bacillota</taxon>
        <taxon>Bacilli</taxon>
        <taxon>Bacillales</taxon>
        <taxon>Paenibacillaceae</taxon>
        <taxon>Cohnella</taxon>
    </lineage>
</organism>
<dbReference type="PANTHER" id="PTHR43540">
    <property type="entry name" value="PEROXYUREIDOACRYLATE/UREIDOACRYLATE AMIDOHYDROLASE-RELATED"/>
    <property type="match status" value="1"/>
</dbReference>
<dbReference type="CDD" id="cd00431">
    <property type="entry name" value="cysteine_hydrolases"/>
    <property type="match status" value="1"/>
</dbReference>